<sequence>MSAKKKKLRPPFAVSVKIAKFARSSGCSSLAKKNNGKSLSSSTGSVCGGRVSGPFMPVVGPKPVSGPAEAPVGSIISLAGTDGATLGNISAGSAPLMMAAAVLGCSSSAVPELSISPSTAAGVVKDPVLVSVSSPASGPPVEAVAPVRNYASLFKSASGDLQEMGIPSEHSSGVPFVLIPEDNIQAAKKEFKDFIYAKFHSDVPQMGRIIGVLNAISAKSGPRIYVHSLGKGAFLLKVINARTREALLARSCWNIAGVPMFVSPWSPDFTPEETPLTSAVVQVLNQWH</sequence>
<dbReference type="AlphaFoldDB" id="A0A8X7RNV0"/>
<dbReference type="InterPro" id="IPR040256">
    <property type="entry name" value="At4g02000-like"/>
</dbReference>
<gene>
    <name evidence="2" type="ORF">Bca52824_038229</name>
</gene>
<protein>
    <recommendedName>
        <fullName evidence="1">DUF4283 domain-containing protein</fullName>
    </recommendedName>
</protein>
<proteinExistence type="predicted"/>
<reference evidence="2 3" key="1">
    <citation type="submission" date="2020-02" db="EMBL/GenBank/DDBJ databases">
        <authorList>
            <person name="Ma Q."/>
            <person name="Huang Y."/>
            <person name="Song X."/>
            <person name="Pei D."/>
        </authorList>
    </citation>
    <scope>NUCLEOTIDE SEQUENCE [LARGE SCALE GENOMIC DNA]</scope>
    <source>
        <strain evidence="2">Sxm20200214</strain>
        <tissue evidence="2">Leaf</tissue>
    </source>
</reference>
<dbReference type="PANTHER" id="PTHR31286">
    <property type="entry name" value="GLYCINE-RICH CELL WALL STRUCTURAL PROTEIN 1.8-LIKE"/>
    <property type="match status" value="1"/>
</dbReference>
<comment type="caution">
    <text evidence="2">The sequence shown here is derived from an EMBL/GenBank/DDBJ whole genome shotgun (WGS) entry which is preliminary data.</text>
</comment>
<keyword evidence="3" id="KW-1185">Reference proteome</keyword>
<evidence type="ECO:0000259" key="1">
    <source>
        <dbReference type="Pfam" id="PF14111"/>
    </source>
</evidence>
<dbReference type="PANTHER" id="PTHR31286:SF87">
    <property type="entry name" value="DUF4283 DOMAIN-CONTAINING PROTEIN"/>
    <property type="match status" value="1"/>
</dbReference>
<name>A0A8X7RNV0_BRACI</name>
<feature type="domain" description="DUF4283" evidence="1">
    <location>
        <begin position="188"/>
        <end position="273"/>
    </location>
</feature>
<dbReference type="OrthoDB" id="1112026at2759"/>
<dbReference type="Proteomes" id="UP000886595">
    <property type="component" value="Unassembled WGS sequence"/>
</dbReference>
<dbReference type="EMBL" id="JAAMPC010000009">
    <property type="protein sequence ID" value="KAG2291560.1"/>
    <property type="molecule type" value="Genomic_DNA"/>
</dbReference>
<evidence type="ECO:0000313" key="2">
    <source>
        <dbReference type="EMBL" id="KAG2291560.1"/>
    </source>
</evidence>
<dbReference type="InterPro" id="IPR025558">
    <property type="entry name" value="DUF4283"/>
</dbReference>
<accession>A0A8X7RNV0</accession>
<organism evidence="2 3">
    <name type="scientific">Brassica carinata</name>
    <name type="common">Ethiopian mustard</name>
    <name type="synonym">Abyssinian cabbage</name>
    <dbReference type="NCBI Taxonomy" id="52824"/>
    <lineage>
        <taxon>Eukaryota</taxon>
        <taxon>Viridiplantae</taxon>
        <taxon>Streptophyta</taxon>
        <taxon>Embryophyta</taxon>
        <taxon>Tracheophyta</taxon>
        <taxon>Spermatophyta</taxon>
        <taxon>Magnoliopsida</taxon>
        <taxon>eudicotyledons</taxon>
        <taxon>Gunneridae</taxon>
        <taxon>Pentapetalae</taxon>
        <taxon>rosids</taxon>
        <taxon>malvids</taxon>
        <taxon>Brassicales</taxon>
        <taxon>Brassicaceae</taxon>
        <taxon>Brassiceae</taxon>
        <taxon>Brassica</taxon>
    </lineage>
</organism>
<dbReference type="Pfam" id="PF14111">
    <property type="entry name" value="DUF4283"/>
    <property type="match status" value="1"/>
</dbReference>
<evidence type="ECO:0000313" key="3">
    <source>
        <dbReference type="Proteomes" id="UP000886595"/>
    </source>
</evidence>